<dbReference type="Proteomes" id="UP000675881">
    <property type="component" value="Chromosome 1"/>
</dbReference>
<gene>
    <name evidence="1" type="ORF">LSAA_1308</name>
</gene>
<dbReference type="AlphaFoldDB" id="A0A7R8CFY4"/>
<accession>A0A7R8CFY4</accession>
<evidence type="ECO:0000313" key="1">
    <source>
        <dbReference type="EMBL" id="CAF2754485.1"/>
    </source>
</evidence>
<organism evidence="1 2">
    <name type="scientific">Lepeophtheirus salmonis</name>
    <name type="common">Salmon louse</name>
    <name type="synonym">Caligus salmonis</name>
    <dbReference type="NCBI Taxonomy" id="72036"/>
    <lineage>
        <taxon>Eukaryota</taxon>
        <taxon>Metazoa</taxon>
        <taxon>Ecdysozoa</taxon>
        <taxon>Arthropoda</taxon>
        <taxon>Crustacea</taxon>
        <taxon>Multicrustacea</taxon>
        <taxon>Hexanauplia</taxon>
        <taxon>Copepoda</taxon>
        <taxon>Siphonostomatoida</taxon>
        <taxon>Caligidae</taxon>
        <taxon>Lepeophtheirus</taxon>
    </lineage>
</organism>
<protein>
    <submittedName>
        <fullName evidence="1">(salmon louse) hypothetical protein</fullName>
    </submittedName>
</protein>
<proteinExistence type="predicted"/>
<reference evidence="1" key="1">
    <citation type="submission" date="2021-02" db="EMBL/GenBank/DDBJ databases">
        <authorList>
            <person name="Bekaert M."/>
        </authorList>
    </citation>
    <scope>NUCLEOTIDE SEQUENCE</scope>
    <source>
        <strain evidence="1">IoA-00</strain>
    </source>
</reference>
<name>A0A7R8CFY4_LEPSM</name>
<keyword evidence="2" id="KW-1185">Reference proteome</keyword>
<sequence length="114" mass="13120">MRFVPVVPEYVGNKKIIKDEYYLVNISCIIGQFVVCNRVHDLFKDKNLKADEKLGFLETLSDNNMEVINLGFPEMDGSDHDNCEDDDSGLYSLQRAIDENIINSNHHYSIVKNH</sequence>
<evidence type="ECO:0000313" key="2">
    <source>
        <dbReference type="Proteomes" id="UP000675881"/>
    </source>
</evidence>
<dbReference type="EMBL" id="HG994580">
    <property type="protein sequence ID" value="CAF2754485.1"/>
    <property type="molecule type" value="Genomic_DNA"/>
</dbReference>